<evidence type="ECO:0000259" key="1">
    <source>
        <dbReference type="Pfam" id="PF11860"/>
    </source>
</evidence>
<proteinExistence type="predicted"/>
<sequence>MEYFVFLKNPFAKSEVVRQLASQFSSWSIYPFSWVSQYQSSLLTVNPFSLLQGVKGGSGFGVRKPPHFENANVALYDKSGRGGTQIDYYDFGAGQVLVCDRRTKFSYWQWKAPATQEGITQQDLVDAAKDLGIEPEVMMAIARQESHGGGFFKDGQPKILFERHKMYSHLKADGLDAKALAKANPDIVNPKQGGYGKESIQYGKLTRARALDESAALQSASWGRFQIMGENYRDLYKTPQEMEAAMRASEKQQLAFFVAFLRKKGGGKLVQALKDHKWETVAMYYNGKYWKKINPNYAANIQKYYEEFKKKPQ</sequence>
<keyword evidence="3" id="KW-1185">Reference proteome</keyword>
<protein>
    <submittedName>
        <fullName evidence="2">N-acetylmuramidase family protein</fullName>
    </submittedName>
</protein>
<reference evidence="2 3" key="1">
    <citation type="submission" date="2021-03" db="EMBL/GenBank/DDBJ databases">
        <authorList>
            <person name="Kim M.K."/>
        </authorList>
    </citation>
    <scope>NUCLEOTIDE SEQUENCE [LARGE SCALE GENOMIC DNA]</scope>
    <source>
        <strain evidence="2 3">BT442</strain>
    </source>
</reference>
<comment type="caution">
    <text evidence="2">The sequence shown here is derived from an EMBL/GenBank/DDBJ whole genome shotgun (WGS) entry which is preliminary data.</text>
</comment>
<accession>A0ABS3QP82</accession>
<dbReference type="Proteomes" id="UP000664369">
    <property type="component" value="Unassembled WGS sequence"/>
</dbReference>
<dbReference type="RefSeq" id="WP_208178747.1">
    <property type="nucleotide sequence ID" value="NZ_JAGETZ010000024.1"/>
</dbReference>
<gene>
    <name evidence="2" type="ORF">J4E00_28355</name>
</gene>
<dbReference type="InterPro" id="IPR023346">
    <property type="entry name" value="Lysozyme-like_dom_sf"/>
</dbReference>
<feature type="domain" description="N-acetylmuramidase" evidence="1">
    <location>
        <begin position="134"/>
        <end position="309"/>
    </location>
</feature>
<dbReference type="InterPro" id="IPR024408">
    <property type="entry name" value="Muramidase"/>
</dbReference>
<dbReference type="EMBL" id="JAGETZ010000024">
    <property type="protein sequence ID" value="MBO2013007.1"/>
    <property type="molecule type" value="Genomic_DNA"/>
</dbReference>
<evidence type="ECO:0000313" key="3">
    <source>
        <dbReference type="Proteomes" id="UP000664369"/>
    </source>
</evidence>
<evidence type="ECO:0000313" key="2">
    <source>
        <dbReference type="EMBL" id="MBO2013007.1"/>
    </source>
</evidence>
<dbReference type="SUPFAM" id="SSF53955">
    <property type="entry name" value="Lysozyme-like"/>
    <property type="match status" value="1"/>
</dbReference>
<name>A0ABS3QP82_9BACT</name>
<organism evidence="2 3">
    <name type="scientific">Hymenobacter negativus</name>
    <dbReference type="NCBI Taxonomy" id="2795026"/>
    <lineage>
        <taxon>Bacteria</taxon>
        <taxon>Pseudomonadati</taxon>
        <taxon>Bacteroidota</taxon>
        <taxon>Cytophagia</taxon>
        <taxon>Cytophagales</taxon>
        <taxon>Hymenobacteraceae</taxon>
        <taxon>Hymenobacter</taxon>
    </lineage>
</organism>
<dbReference type="Pfam" id="PF11860">
    <property type="entry name" value="Muramidase"/>
    <property type="match status" value="1"/>
</dbReference>